<reference evidence="8" key="1">
    <citation type="submission" date="2018-06" db="EMBL/GenBank/DDBJ databases">
        <authorList>
            <person name="Zhirakovskaya E."/>
        </authorList>
    </citation>
    <scope>NUCLEOTIDE SEQUENCE</scope>
</reference>
<dbReference type="InterPro" id="IPR003594">
    <property type="entry name" value="HATPase_dom"/>
</dbReference>
<dbReference type="InterPro" id="IPR005467">
    <property type="entry name" value="His_kinase_dom"/>
</dbReference>
<evidence type="ECO:0000259" key="7">
    <source>
        <dbReference type="PROSITE" id="PS50109"/>
    </source>
</evidence>
<dbReference type="AlphaFoldDB" id="A0A3B0RJC1"/>
<dbReference type="InterPro" id="IPR004358">
    <property type="entry name" value="Sig_transdc_His_kin-like_C"/>
</dbReference>
<dbReference type="PANTHER" id="PTHR43047">
    <property type="entry name" value="TWO-COMPONENT HISTIDINE PROTEIN KINASE"/>
    <property type="match status" value="1"/>
</dbReference>
<keyword evidence="5" id="KW-0418">Kinase</keyword>
<keyword evidence="4" id="KW-0808">Transferase</keyword>
<sequence length="367" mass="39048">MRKPALRNAELKQSAADSTRMKEIRVPVLTWAMSGMSLGLLLFGAGWIIAFTHSPGVTLAEVINHEPVLWVITLAPIILGIGGGLVGLSQGNARQVQNDAINLAERVATEFSSTIHNQNVDTARAAGIQAKYFASLSHDMRTPLSAIIGFSAIVEDSELIPRAELITYMREIGTSANQLLTIVGDLLDAAKLENGSIELQVDDVVGDVIAAEVLSHLSPLIEGRHLRVRENFDAHVTCRADPQRLRQILTNLLSNAIKYTPVGVIDVNTYVRGDSVVFEVVDSGLGISKDDMEKVFLPFAQTEAGRSRTDSTGLGLTVALGMAQAMGGTIEAESEGSGRGSTFRLVLPTGSGSGVEVKLAALPMIAA</sequence>
<dbReference type="Pfam" id="PF00512">
    <property type="entry name" value="HisKA"/>
    <property type="match status" value="1"/>
</dbReference>
<keyword evidence="6" id="KW-0472">Membrane</keyword>
<dbReference type="Gene3D" id="1.10.287.130">
    <property type="match status" value="1"/>
</dbReference>
<evidence type="ECO:0000256" key="3">
    <source>
        <dbReference type="ARBA" id="ARBA00022553"/>
    </source>
</evidence>
<evidence type="ECO:0000256" key="6">
    <source>
        <dbReference type="SAM" id="Phobius"/>
    </source>
</evidence>
<dbReference type="PROSITE" id="PS50109">
    <property type="entry name" value="HIS_KIN"/>
    <property type="match status" value="1"/>
</dbReference>
<feature type="domain" description="Histidine kinase" evidence="7">
    <location>
        <begin position="135"/>
        <end position="351"/>
    </location>
</feature>
<dbReference type="GO" id="GO:0009927">
    <property type="term" value="F:histidine phosphotransfer kinase activity"/>
    <property type="evidence" value="ECO:0007669"/>
    <property type="project" value="TreeGrafter"/>
</dbReference>
<comment type="catalytic activity">
    <reaction evidence="1">
        <text>ATP + protein L-histidine = ADP + protein N-phospho-L-histidine.</text>
        <dbReference type="EC" id="2.7.13.3"/>
    </reaction>
</comment>
<feature type="transmembrane region" description="Helical" evidence="6">
    <location>
        <begin position="28"/>
        <end position="49"/>
    </location>
</feature>
<dbReference type="GO" id="GO:0000155">
    <property type="term" value="F:phosphorelay sensor kinase activity"/>
    <property type="evidence" value="ECO:0007669"/>
    <property type="project" value="InterPro"/>
</dbReference>
<dbReference type="PANTHER" id="PTHR43047:SF72">
    <property type="entry name" value="OSMOSENSING HISTIDINE PROTEIN KINASE SLN1"/>
    <property type="match status" value="1"/>
</dbReference>
<accession>A0A3B0RJC1</accession>
<evidence type="ECO:0000256" key="2">
    <source>
        <dbReference type="ARBA" id="ARBA00012438"/>
    </source>
</evidence>
<dbReference type="Pfam" id="PF02518">
    <property type="entry name" value="HATPase_c"/>
    <property type="match status" value="1"/>
</dbReference>
<protein>
    <recommendedName>
        <fullName evidence="2">histidine kinase</fullName>
        <ecNumber evidence="2">2.7.13.3</ecNumber>
    </recommendedName>
</protein>
<dbReference type="EMBL" id="UOEK01000020">
    <property type="protein sequence ID" value="VAV92017.1"/>
    <property type="molecule type" value="Genomic_DNA"/>
</dbReference>
<dbReference type="CDD" id="cd00082">
    <property type="entry name" value="HisKA"/>
    <property type="match status" value="1"/>
</dbReference>
<name>A0A3B0RJC1_9ZZZZ</name>
<dbReference type="Gene3D" id="3.30.565.10">
    <property type="entry name" value="Histidine kinase-like ATPase, C-terminal domain"/>
    <property type="match status" value="1"/>
</dbReference>
<keyword evidence="6" id="KW-1133">Transmembrane helix</keyword>
<gene>
    <name evidence="8" type="ORF">MNBD_ACTINO02-1730</name>
</gene>
<dbReference type="InterPro" id="IPR036890">
    <property type="entry name" value="HATPase_C_sf"/>
</dbReference>
<dbReference type="SMART" id="SM00388">
    <property type="entry name" value="HisKA"/>
    <property type="match status" value="1"/>
</dbReference>
<dbReference type="SUPFAM" id="SSF47384">
    <property type="entry name" value="Homodimeric domain of signal transducing histidine kinase"/>
    <property type="match status" value="1"/>
</dbReference>
<dbReference type="InterPro" id="IPR003661">
    <property type="entry name" value="HisK_dim/P_dom"/>
</dbReference>
<evidence type="ECO:0000256" key="1">
    <source>
        <dbReference type="ARBA" id="ARBA00000085"/>
    </source>
</evidence>
<dbReference type="GO" id="GO:0005886">
    <property type="term" value="C:plasma membrane"/>
    <property type="evidence" value="ECO:0007669"/>
    <property type="project" value="TreeGrafter"/>
</dbReference>
<evidence type="ECO:0000256" key="5">
    <source>
        <dbReference type="ARBA" id="ARBA00022777"/>
    </source>
</evidence>
<keyword evidence="6" id="KW-0812">Transmembrane</keyword>
<organism evidence="8">
    <name type="scientific">hydrothermal vent metagenome</name>
    <dbReference type="NCBI Taxonomy" id="652676"/>
    <lineage>
        <taxon>unclassified sequences</taxon>
        <taxon>metagenomes</taxon>
        <taxon>ecological metagenomes</taxon>
    </lineage>
</organism>
<evidence type="ECO:0000256" key="4">
    <source>
        <dbReference type="ARBA" id="ARBA00022679"/>
    </source>
</evidence>
<dbReference type="SMART" id="SM00387">
    <property type="entry name" value="HATPase_c"/>
    <property type="match status" value="1"/>
</dbReference>
<keyword evidence="3" id="KW-0597">Phosphoprotein</keyword>
<proteinExistence type="predicted"/>
<feature type="transmembrane region" description="Helical" evidence="6">
    <location>
        <begin position="69"/>
        <end position="88"/>
    </location>
</feature>
<dbReference type="EC" id="2.7.13.3" evidence="2"/>
<dbReference type="PRINTS" id="PR00344">
    <property type="entry name" value="BCTRLSENSOR"/>
</dbReference>
<dbReference type="SUPFAM" id="SSF55874">
    <property type="entry name" value="ATPase domain of HSP90 chaperone/DNA topoisomerase II/histidine kinase"/>
    <property type="match status" value="1"/>
</dbReference>
<evidence type="ECO:0000313" key="8">
    <source>
        <dbReference type="EMBL" id="VAV92017.1"/>
    </source>
</evidence>
<dbReference type="InterPro" id="IPR036097">
    <property type="entry name" value="HisK_dim/P_sf"/>
</dbReference>